<protein>
    <recommendedName>
        <fullName evidence="4">BZIP transcription factor</fullName>
    </recommendedName>
</protein>
<dbReference type="PANTHER" id="PTHR37012:SF2">
    <property type="entry name" value="BZIP DOMAIN-CONTAINING PROTEIN-RELATED"/>
    <property type="match status" value="1"/>
</dbReference>
<dbReference type="CDD" id="cd14688">
    <property type="entry name" value="bZIP_YAP"/>
    <property type="match status" value="1"/>
</dbReference>
<feature type="compositionally biased region" description="Basic residues" evidence="1">
    <location>
        <begin position="35"/>
        <end position="44"/>
    </location>
</feature>
<feature type="region of interest" description="Disordered" evidence="1">
    <location>
        <begin position="149"/>
        <end position="188"/>
    </location>
</feature>
<dbReference type="AlphaFoldDB" id="A0A9P7YYL1"/>
<proteinExistence type="predicted"/>
<dbReference type="Pfam" id="PF11905">
    <property type="entry name" value="DUF3425"/>
    <property type="match status" value="1"/>
</dbReference>
<comment type="caution">
    <text evidence="2">The sequence shown here is derived from an EMBL/GenBank/DDBJ whole genome shotgun (WGS) entry which is preliminary data.</text>
</comment>
<dbReference type="Gene3D" id="1.20.5.170">
    <property type="match status" value="1"/>
</dbReference>
<evidence type="ECO:0000256" key="1">
    <source>
        <dbReference type="SAM" id="MobiDB-lite"/>
    </source>
</evidence>
<organism evidence="2 3">
    <name type="scientific">Calycina marina</name>
    <dbReference type="NCBI Taxonomy" id="1763456"/>
    <lineage>
        <taxon>Eukaryota</taxon>
        <taxon>Fungi</taxon>
        <taxon>Dikarya</taxon>
        <taxon>Ascomycota</taxon>
        <taxon>Pezizomycotina</taxon>
        <taxon>Leotiomycetes</taxon>
        <taxon>Helotiales</taxon>
        <taxon>Pezizellaceae</taxon>
        <taxon>Calycina</taxon>
    </lineage>
</organism>
<evidence type="ECO:0008006" key="4">
    <source>
        <dbReference type="Google" id="ProtNLM"/>
    </source>
</evidence>
<gene>
    <name evidence="2" type="ORF">BJ878DRAFT_517102</name>
</gene>
<keyword evidence="3" id="KW-1185">Reference proteome</keyword>
<evidence type="ECO:0000313" key="2">
    <source>
        <dbReference type="EMBL" id="KAG9242121.1"/>
    </source>
</evidence>
<feature type="region of interest" description="Disordered" evidence="1">
    <location>
        <begin position="1"/>
        <end position="72"/>
    </location>
</feature>
<sequence>MASTTPSQEAAISARSSHSPIMEEQEVEAEEPRKKGARGGKRSVTHLSKAQLERKRANDREAQRNIRQRTKEHIEYLQGQVKELKEHSQSSSLEQALRRNKELENEVDQLRAQLREQISLAQTSRRASQEHISHAPADILIPQKTPLGWIPKQEQQPDSSWDHRSSNGSVSRIPRIPSNESQCSSYPVDNQVYPPETNSYDEVEDVQQVYPPASMPIWNDPMAFGANDQDFQKQNAIGWAPFQQALSQPSRFADLNPIGFSEVINTPTYTETTCWQQQPSLRAWEISTKLKAPVTLIDQLIFSIIGSQRHLHIASDAIGEKLIGPEFPSVNILFNQEEPTGKPPSTHAEVMARYAAVLSNRGFELIPEKLASFMCMYRFIQWQISPDPNTYKALHNWQAPCPSQLSVPHPAWMDLPPWPSFRDKVISDQAQYDNDEFQSDYASNLSVNFPHNPMEALVFEDGRIMVSRLMDRHLSNIKNMSMKLPFALKYPEFKDVCRFDAE</sequence>
<dbReference type="EMBL" id="MU254110">
    <property type="protein sequence ID" value="KAG9242121.1"/>
    <property type="molecule type" value="Genomic_DNA"/>
</dbReference>
<reference evidence="2" key="1">
    <citation type="journal article" date="2021" name="IMA Fungus">
        <title>Genomic characterization of three marine fungi, including Emericellopsis atlantica sp. nov. with signatures of a generalist lifestyle and marine biomass degradation.</title>
        <authorList>
            <person name="Hagestad O.C."/>
            <person name="Hou L."/>
            <person name="Andersen J.H."/>
            <person name="Hansen E.H."/>
            <person name="Altermark B."/>
            <person name="Li C."/>
            <person name="Kuhnert E."/>
            <person name="Cox R.J."/>
            <person name="Crous P.W."/>
            <person name="Spatafora J.W."/>
            <person name="Lail K."/>
            <person name="Amirebrahimi M."/>
            <person name="Lipzen A."/>
            <person name="Pangilinan J."/>
            <person name="Andreopoulos W."/>
            <person name="Hayes R.D."/>
            <person name="Ng V."/>
            <person name="Grigoriev I.V."/>
            <person name="Jackson S.A."/>
            <person name="Sutton T.D.S."/>
            <person name="Dobson A.D.W."/>
            <person name="Rama T."/>
        </authorList>
    </citation>
    <scope>NUCLEOTIDE SEQUENCE</scope>
    <source>
        <strain evidence="2">TRa3180A</strain>
    </source>
</reference>
<feature type="compositionally biased region" description="Basic and acidic residues" evidence="1">
    <location>
        <begin position="51"/>
        <end position="72"/>
    </location>
</feature>
<evidence type="ECO:0000313" key="3">
    <source>
        <dbReference type="Proteomes" id="UP000887226"/>
    </source>
</evidence>
<feature type="compositionally biased region" description="Polar residues" evidence="1">
    <location>
        <begin position="178"/>
        <end position="188"/>
    </location>
</feature>
<dbReference type="PANTHER" id="PTHR37012">
    <property type="entry name" value="B-ZIP TRANSCRIPTION FACTOR (EUROFUNG)-RELATED"/>
    <property type="match status" value="1"/>
</dbReference>
<dbReference type="InterPro" id="IPR021833">
    <property type="entry name" value="DUF3425"/>
</dbReference>
<name>A0A9P7YYL1_9HELO</name>
<accession>A0A9P7YYL1</accession>
<feature type="compositionally biased region" description="Polar residues" evidence="1">
    <location>
        <begin position="1"/>
        <end position="19"/>
    </location>
</feature>
<dbReference type="OrthoDB" id="3535998at2759"/>
<dbReference type="Proteomes" id="UP000887226">
    <property type="component" value="Unassembled WGS sequence"/>
</dbReference>